<evidence type="ECO:0000259" key="1">
    <source>
        <dbReference type="Pfam" id="PF05699"/>
    </source>
</evidence>
<accession>A0AAV0XHK2</accession>
<evidence type="ECO:0000313" key="2">
    <source>
        <dbReference type="EMBL" id="CAI6367056.1"/>
    </source>
</evidence>
<dbReference type="InterPro" id="IPR012337">
    <property type="entry name" value="RNaseH-like_sf"/>
</dbReference>
<proteinExistence type="predicted"/>
<dbReference type="AlphaFoldDB" id="A0AAV0XHK2"/>
<comment type="caution">
    <text evidence="2">The sequence shown here is derived from an EMBL/GenBank/DDBJ whole genome shotgun (WGS) entry which is preliminary data.</text>
</comment>
<sequence>MLNPLFSIAEEIKIVADIKKRKLFILGTVHLAAELLDPKTQGCKLNSNERIDALEFIYELGISMGVNIMEDLSNYQSKTDKFAKKFIWENSLLSEPLKWWQFLNHISPLSKVAVRILSAPCTSAATERTFSTFSWIHNKKRNKLTTERA</sequence>
<dbReference type="EMBL" id="CARXXK010000004">
    <property type="protein sequence ID" value="CAI6367056.1"/>
    <property type="molecule type" value="Genomic_DNA"/>
</dbReference>
<organism evidence="2 3">
    <name type="scientific">Macrosiphum euphorbiae</name>
    <name type="common">potato aphid</name>
    <dbReference type="NCBI Taxonomy" id="13131"/>
    <lineage>
        <taxon>Eukaryota</taxon>
        <taxon>Metazoa</taxon>
        <taxon>Ecdysozoa</taxon>
        <taxon>Arthropoda</taxon>
        <taxon>Hexapoda</taxon>
        <taxon>Insecta</taxon>
        <taxon>Pterygota</taxon>
        <taxon>Neoptera</taxon>
        <taxon>Paraneoptera</taxon>
        <taxon>Hemiptera</taxon>
        <taxon>Sternorrhyncha</taxon>
        <taxon>Aphidomorpha</taxon>
        <taxon>Aphidoidea</taxon>
        <taxon>Aphididae</taxon>
        <taxon>Macrosiphini</taxon>
        <taxon>Macrosiphum</taxon>
    </lineage>
</organism>
<name>A0AAV0XHK2_9HEMI</name>
<gene>
    <name evidence="2" type="ORF">MEUPH1_LOCUS21574</name>
</gene>
<dbReference type="InterPro" id="IPR008906">
    <property type="entry name" value="HATC_C_dom"/>
</dbReference>
<keyword evidence="3" id="KW-1185">Reference proteome</keyword>
<feature type="domain" description="HAT C-terminal dimerisation" evidence="1">
    <location>
        <begin position="80"/>
        <end position="147"/>
    </location>
</feature>
<evidence type="ECO:0000313" key="3">
    <source>
        <dbReference type="Proteomes" id="UP001160148"/>
    </source>
</evidence>
<dbReference type="SUPFAM" id="SSF53098">
    <property type="entry name" value="Ribonuclease H-like"/>
    <property type="match status" value="1"/>
</dbReference>
<protein>
    <recommendedName>
        <fullName evidence="1">HAT C-terminal dimerisation domain-containing protein</fullName>
    </recommendedName>
</protein>
<reference evidence="2 3" key="1">
    <citation type="submission" date="2023-01" db="EMBL/GenBank/DDBJ databases">
        <authorList>
            <person name="Whitehead M."/>
        </authorList>
    </citation>
    <scope>NUCLEOTIDE SEQUENCE [LARGE SCALE GENOMIC DNA]</scope>
</reference>
<dbReference type="Pfam" id="PF05699">
    <property type="entry name" value="Dimer_Tnp_hAT"/>
    <property type="match status" value="1"/>
</dbReference>
<dbReference type="Proteomes" id="UP001160148">
    <property type="component" value="Unassembled WGS sequence"/>
</dbReference>
<dbReference type="GO" id="GO:0046983">
    <property type="term" value="F:protein dimerization activity"/>
    <property type="evidence" value="ECO:0007669"/>
    <property type="project" value="InterPro"/>
</dbReference>